<name>A0A4S8L3T7_DENBC</name>
<dbReference type="Pfam" id="PF06985">
    <property type="entry name" value="HET"/>
    <property type="match status" value="1"/>
</dbReference>
<dbReference type="Gene3D" id="3.30.560.10">
    <property type="entry name" value="Glucose Oxidase, domain 3"/>
    <property type="match status" value="1"/>
</dbReference>
<protein>
    <submittedName>
        <fullName evidence="2">HET-domain-containing protein</fullName>
    </submittedName>
</protein>
<evidence type="ECO:0000313" key="3">
    <source>
        <dbReference type="Proteomes" id="UP000297245"/>
    </source>
</evidence>
<reference evidence="2 3" key="1">
    <citation type="journal article" date="2019" name="Nat. Ecol. Evol.">
        <title>Megaphylogeny resolves global patterns of mushroom evolution.</title>
        <authorList>
            <person name="Varga T."/>
            <person name="Krizsan K."/>
            <person name="Foldi C."/>
            <person name="Dima B."/>
            <person name="Sanchez-Garcia M."/>
            <person name="Sanchez-Ramirez S."/>
            <person name="Szollosi G.J."/>
            <person name="Szarkandi J.G."/>
            <person name="Papp V."/>
            <person name="Albert L."/>
            <person name="Andreopoulos W."/>
            <person name="Angelini C."/>
            <person name="Antonin V."/>
            <person name="Barry K.W."/>
            <person name="Bougher N.L."/>
            <person name="Buchanan P."/>
            <person name="Buyck B."/>
            <person name="Bense V."/>
            <person name="Catcheside P."/>
            <person name="Chovatia M."/>
            <person name="Cooper J."/>
            <person name="Damon W."/>
            <person name="Desjardin D."/>
            <person name="Finy P."/>
            <person name="Geml J."/>
            <person name="Haridas S."/>
            <person name="Hughes K."/>
            <person name="Justo A."/>
            <person name="Karasinski D."/>
            <person name="Kautmanova I."/>
            <person name="Kiss B."/>
            <person name="Kocsube S."/>
            <person name="Kotiranta H."/>
            <person name="LaButti K.M."/>
            <person name="Lechner B.E."/>
            <person name="Liimatainen K."/>
            <person name="Lipzen A."/>
            <person name="Lukacs Z."/>
            <person name="Mihaltcheva S."/>
            <person name="Morgado L.N."/>
            <person name="Niskanen T."/>
            <person name="Noordeloos M.E."/>
            <person name="Ohm R.A."/>
            <person name="Ortiz-Santana B."/>
            <person name="Ovrebo C."/>
            <person name="Racz N."/>
            <person name="Riley R."/>
            <person name="Savchenko A."/>
            <person name="Shiryaev A."/>
            <person name="Soop K."/>
            <person name="Spirin V."/>
            <person name="Szebenyi C."/>
            <person name="Tomsovsky M."/>
            <person name="Tulloss R.E."/>
            <person name="Uehling J."/>
            <person name="Grigoriev I.V."/>
            <person name="Vagvolgyi C."/>
            <person name="Papp T."/>
            <person name="Martin F.M."/>
            <person name="Miettinen O."/>
            <person name="Hibbett D.S."/>
            <person name="Nagy L.G."/>
        </authorList>
    </citation>
    <scope>NUCLEOTIDE SEQUENCE [LARGE SCALE GENOMIC DNA]</scope>
    <source>
        <strain evidence="2 3">CBS 962.96</strain>
    </source>
</reference>
<sequence length="895" mass="101849">MHTQVMKLKESSPLTFTAVEIAQSADGPLTTLTATGAKDELARVGVELTFDLSHVGKHLTDHSLVLTYYCVNSNTTFNDTIRESDLFASTLELREDERKRDCSLQIRPKSAHIELLFTISRLWIYQNEGNFLTVIAAVVSPRSEGSLALASAEGGTFIHPNINYGLLTNEFDLVALQQALRDADTFLKATPWTSPSPYIMELVTIPTVYVPVIGFRLYILSPTMRLLHTETFEVKEFLTDSDIPIFAILSHTWGKDEVTFQDIQNLENAKRKAGWSKVWNACNYVRQYKYDWIWIDTCCIDKSSSAELSEALNSMYQYYGDGRVCIAYLSDVSWEKNIEELKKSRWFKRGWTLQELIAPHYMIFSDKDWNKIGTRYSMRHVISGVTSVPVDVFKGGRVDGYSIAQKMSWAASRETTRPEDMAYCLMGLFGVNMPPIYGEGGPKAFRRLQQEIIKYSDDRSIFAWVASQDDNWERGLFASSPSEFALSGDVEVSESGDLRSKSVFSFGNNGLHIHLPLQHLPDFGEDTFLASLHCRKANKYIGIYLQQKGHHYIRFYPHFPLPHFDTPSGELGEVVVKESAIPRQRDKSDDYEIPIEFKLDDSQITLLGEVDGSFDKNPRSVQSLSLCRDSDRYFRAQTKKGNKFTVNLWRPSDSVLRVLFFINNHYIPDLGDSYYIPLLQDSVLSHVHNSSALVSCSIHMTGDSSRTHIVELNYIPSSSAQFELYHQIDEFKSSLHALSSTSMNFMLDTTSISPSFVLKYGHTAVSSNLLCNEEGKRVYGTLSDFGEQHDIHCVLAYYHYDTWRDLKRYIFVALGLRTESEGDIPWIDVTVSSEMITISGIWGSYLPSGSRYGCRNKQKVTVSDYYSYDFTVEKRTSGLVWFHVVVTKINNFARI</sequence>
<feature type="domain" description="Heterokaryon incompatibility" evidence="1">
    <location>
        <begin position="246"/>
        <end position="333"/>
    </location>
</feature>
<accession>A0A4S8L3T7</accession>
<dbReference type="InterPro" id="IPR010730">
    <property type="entry name" value="HET"/>
</dbReference>
<evidence type="ECO:0000259" key="1">
    <source>
        <dbReference type="Pfam" id="PF06985"/>
    </source>
</evidence>
<dbReference type="PANTHER" id="PTHR10622">
    <property type="entry name" value="HET DOMAIN-CONTAINING PROTEIN"/>
    <property type="match status" value="1"/>
</dbReference>
<dbReference type="SUPFAM" id="SSF54373">
    <property type="entry name" value="FAD-linked reductases, C-terminal domain"/>
    <property type="match status" value="1"/>
</dbReference>
<dbReference type="Proteomes" id="UP000297245">
    <property type="component" value="Unassembled WGS sequence"/>
</dbReference>
<proteinExistence type="predicted"/>
<dbReference type="EMBL" id="ML179715">
    <property type="protein sequence ID" value="THU82678.1"/>
    <property type="molecule type" value="Genomic_DNA"/>
</dbReference>
<dbReference type="AlphaFoldDB" id="A0A4S8L3T7"/>
<keyword evidence="3" id="KW-1185">Reference proteome</keyword>
<gene>
    <name evidence="2" type="ORF">K435DRAFT_971856</name>
</gene>
<dbReference type="OrthoDB" id="2727312at2759"/>
<dbReference type="PANTHER" id="PTHR10622:SF12">
    <property type="entry name" value="HET DOMAIN-CONTAINING PROTEIN"/>
    <property type="match status" value="1"/>
</dbReference>
<evidence type="ECO:0000313" key="2">
    <source>
        <dbReference type="EMBL" id="THU82678.1"/>
    </source>
</evidence>
<organism evidence="2 3">
    <name type="scientific">Dendrothele bispora (strain CBS 962.96)</name>
    <dbReference type="NCBI Taxonomy" id="1314807"/>
    <lineage>
        <taxon>Eukaryota</taxon>
        <taxon>Fungi</taxon>
        <taxon>Dikarya</taxon>
        <taxon>Basidiomycota</taxon>
        <taxon>Agaricomycotina</taxon>
        <taxon>Agaricomycetes</taxon>
        <taxon>Agaricomycetidae</taxon>
        <taxon>Agaricales</taxon>
        <taxon>Agaricales incertae sedis</taxon>
        <taxon>Dendrothele</taxon>
    </lineage>
</organism>